<comment type="similarity">
    <text evidence="1 2">Belongs to the glycogen phosphorylase family.</text>
</comment>
<dbReference type="GO" id="GO:0005980">
    <property type="term" value="P:glycogen catabolic process"/>
    <property type="evidence" value="ECO:0007669"/>
    <property type="project" value="TreeGrafter"/>
</dbReference>
<dbReference type="GO" id="GO:0005737">
    <property type="term" value="C:cytoplasm"/>
    <property type="evidence" value="ECO:0007669"/>
    <property type="project" value="TreeGrafter"/>
</dbReference>
<keyword evidence="2" id="KW-0328">Glycosyltransferase</keyword>
<dbReference type="GO" id="GO:0008184">
    <property type="term" value="F:glycogen phosphorylase activity"/>
    <property type="evidence" value="ECO:0007669"/>
    <property type="project" value="InterPro"/>
</dbReference>
<dbReference type="EC" id="2.4.1.1" evidence="2"/>
<dbReference type="AlphaFoldDB" id="A0A233V3W1"/>
<sequence length="697" mass="82460">MIDISEDRLRKLLQIKLSYNSLVDLQDANVYEIRLALNEVIKEIISGQSTNTFADKSSRTYIVSFELMVENLFDDYIEKLNLKTPLQKILQDKYDNVVNMNNDLHLGQSYIGRFSVDLFEKISKQGQFCKVYSIFYKNSQFKQQIVDENQIETVFHEPKTSVVFKRSSKYDIELDNNKIKSQIYDIPYINDNTNFIRLFSPKANPNLNYENFIRGRIEEIYSEENKLDSIRQFVYTPEIDEFGKYIKFLQQKFLADSVVEDIFNDETKFFKNTDTIEEHIQINIVETNVALLIITFLQKLMDEGYDFEKALEKSNKIFEYYNINLHRESFELMDLSSLYQFDNIKNIIQLINENALKNGYPEIIKDNFLDCFNLIAFVTHSIIVGSEYQKKHLLKSEYVVIDKNIEDKIVIQTYGFNDDLFKNKILYHDLYYSKLKYKKKLVDKYNLKNINDKSIFNMQLSDFHEGKRQILNVFYILYLYLKLKDNVNTIITPTTFFIGGMSSFDYLFCKKAISLCLGLSKVINSDKLIQEKIKLVFVENIMLDQVPDFAKACDVFNYIPYKNFDISNTYPYAFMNNGSILLTSNSSVFENMNQLKDIGVFKFDEERLLNTESRCMNFLLKNIELLENKKIINEFYEIYNLILKYNDSFNVMNSFDNFVEVNEKIQKSYLNENSWNNLMIKNIELSKKFGINYLKDV</sequence>
<dbReference type="PANTHER" id="PTHR11468:SF3">
    <property type="entry name" value="GLYCOGEN PHOSPHORYLASE, LIVER FORM"/>
    <property type="match status" value="1"/>
</dbReference>
<evidence type="ECO:0000313" key="3">
    <source>
        <dbReference type="EMBL" id="OXZ27088.1"/>
    </source>
</evidence>
<protein>
    <recommendedName>
        <fullName evidence="2">Alpha-1,4 glucan phosphorylase</fullName>
        <ecNumber evidence="2">2.4.1.1</ecNumber>
    </recommendedName>
</protein>
<name>A0A233V3W1_FINMA</name>
<dbReference type="PANTHER" id="PTHR11468">
    <property type="entry name" value="GLYCOGEN PHOSPHORYLASE"/>
    <property type="match status" value="1"/>
</dbReference>
<keyword evidence="2" id="KW-0663">Pyridoxal phosphate</keyword>
<organism evidence="3 4">
    <name type="scientific">Finegoldia magna</name>
    <name type="common">Peptostreptococcus magnus</name>
    <dbReference type="NCBI Taxonomy" id="1260"/>
    <lineage>
        <taxon>Bacteria</taxon>
        <taxon>Bacillati</taxon>
        <taxon>Bacillota</taxon>
        <taxon>Tissierellia</taxon>
        <taxon>Tissierellales</taxon>
        <taxon>Peptoniphilaceae</taxon>
        <taxon>Finegoldia</taxon>
    </lineage>
</organism>
<comment type="cofactor">
    <cofactor evidence="2">
        <name>pyridoxal 5'-phosphate</name>
        <dbReference type="ChEBI" id="CHEBI:597326"/>
    </cofactor>
</comment>
<gene>
    <name evidence="3" type="ORF">B9N49_05790</name>
</gene>
<evidence type="ECO:0000256" key="2">
    <source>
        <dbReference type="RuleBase" id="RU000587"/>
    </source>
</evidence>
<evidence type="ECO:0000256" key="1">
    <source>
        <dbReference type="ARBA" id="ARBA00006047"/>
    </source>
</evidence>
<keyword evidence="2" id="KW-0119">Carbohydrate metabolism</keyword>
<comment type="caution">
    <text evidence="3">The sequence shown here is derived from an EMBL/GenBank/DDBJ whole genome shotgun (WGS) entry which is preliminary data.</text>
</comment>
<dbReference type="SUPFAM" id="SSF53756">
    <property type="entry name" value="UDP-Glycosyltransferase/glycogen phosphorylase"/>
    <property type="match status" value="1"/>
</dbReference>
<dbReference type="EMBL" id="NDYC01000026">
    <property type="protein sequence ID" value="OXZ27088.1"/>
    <property type="molecule type" value="Genomic_DNA"/>
</dbReference>
<keyword evidence="2" id="KW-0808">Transferase</keyword>
<dbReference type="RefSeq" id="WP_094205914.1">
    <property type="nucleotide sequence ID" value="NZ_NDYC01000026.1"/>
</dbReference>
<evidence type="ECO:0000313" key="4">
    <source>
        <dbReference type="Proteomes" id="UP000215413"/>
    </source>
</evidence>
<comment type="function">
    <text evidence="2">Allosteric enzyme that catalyzes the rate-limiting step in glycogen catabolism, the phosphorolytic cleavage of glycogen to produce glucose-1-phosphate, and plays a central role in maintaining cellular and organismal glucose homeostasis.</text>
</comment>
<dbReference type="Pfam" id="PF00343">
    <property type="entry name" value="Phosphorylase"/>
    <property type="match status" value="2"/>
</dbReference>
<accession>A0A233V3W1</accession>
<dbReference type="Proteomes" id="UP000215413">
    <property type="component" value="Unassembled WGS sequence"/>
</dbReference>
<comment type="catalytic activity">
    <reaction evidence="2">
        <text>[(1-&gt;4)-alpha-D-glucosyl](n) + phosphate = [(1-&gt;4)-alpha-D-glucosyl](n-1) + alpha-D-glucose 1-phosphate</text>
        <dbReference type="Rhea" id="RHEA:41732"/>
        <dbReference type="Rhea" id="RHEA-COMP:9584"/>
        <dbReference type="Rhea" id="RHEA-COMP:9586"/>
        <dbReference type="ChEBI" id="CHEBI:15444"/>
        <dbReference type="ChEBI" id="CHEBI:43474"/>
        <dbReference type="ChEBI" id="CHEBI:58601"/>
        <dbReference type="EC" id="2.4.1.1"/>
    </reaction>
</comment>
<dbReference type="GO" id="GO:0030170">
    <property type="term" value="F:pyridoxal phosphate binding"/>
    <property type="evidence" value="ECO:0007669"/>
    <property type="project" value="TreeGrafter"/>
</dbReference>
<dbReference type="Gene3D" id="3.40.50.2000">
    <property type="entry name" value="Glycogen Phosphorylase B"/>
    <property type="match status" value="2"/>
</dbReference>
<reference evidence="4" key="1">
    <citation type="submission" date="2017-04" db="EMBL/GenBank/DDBJ databases">
        <title>Finegoldia magna isolated from orthopedic joint implant-associated infections.</title>
        <authorList>
            <person name="Bjorklund S."/>
            <person name="Bruggemann H."/>
            <person name="Jensen A."/>
            <person name="Hellmark B."/>
            <person name="Soderquist B."/>
        </authorList>
    </citation>
    <scope>NUCLEOTIDE SEQUENCE [LARGE SCALE GENOMIC DNA]</scope>
    <source>
        <strain evidence="4">CCUG 54800</strain>
    </source>
</reference>
<dbReference type="InterPro" id="IPR000811">
    <property type="entry name" value="Glyco_trans_35"/>
</dbReference>
<proteinExistence type="inferred from homology"/>